<dbReference type="Pfam" id="PF14289">
    <property type="entry name" value="DUF4369"/>
    <property type="match status" value="1"/>
</dbReference>
<keyword evidence="8" id="KW-1185">Reference proteome</keyword>
<dbReference type="GO" id="GO:0016491">
    <property type="term" value="F:oxidoreductase activity"/>
    <property type="evidence" value="ECO:0007669"/>
    <property type="project" value="InterPro"/>
</dbReference>
<feature type="signal peptide" evidence="5">
    <location>
        <begin position="1"/>
        <end position="18"/>
    </location>
</feature>
<evidence type="ECO:0000256" key="1">
    <source>
        <dbReference type="ARBA" id="ARBA00004196"/>
    </source>
</evidence>
<dbReference type="PROSITE" id="PS51352">
    <property type="entry name" value="THIOREDOXIN_2"/>
    <property type="match status" value="1"/>
</dbReference>
<feature type="chain" id="PRO_5006599424" evidence="5">
    <location>
        <begin position="19"/>
        <end position="387"/>
    </location>
</feature>
<feature type="domain" description="Thioredoxin" evidence="6">
    <location>
        <begin position="246"/>
        <end position="387"/>
    </location>
</feature>
<dbReference type="AlphaFoldDB" id="A0A0S2HY68"/>
<keyword evidence="2" id="KW-0201">Cytochrome c-type biogenesis</keyword>
<dbReference type="Gene3D" id="3.40.30.10">
    <property type="entry name" value="Glutaredoxin"/>
    <property type="match status" value="1"/>
</dbReference>
<dbReference type="GO" id="GO:0016209">
    <property type="term" value="F:antioxidant activity"/>
    <property type="evidence" value="ECO:0007669"/>
    <property type="project" value="InterPro"/>
</dbReference>
<dbReference type="InterPro" id="IPR050553">
    <property type="entry name" value="Thioredoxin_ResA/DsbE_sf"/>
</dbReference>
<protein>
    <submittedName>
        <fullName evidence="7">Thiol-disulfide oxidoreductase ResA</fullName>
    </submittedName>
</protein>
<dbReference type="InterPro" id="IPR025380">
    <property type="entry name" value="DUF4369"/>
</dbReference>
<dbReference type="OrthoDB" id="6399635at2"/>
<dbReference type="SUPFAM" id="SSF52833">
    <property type="entry name" value="Thioredoxin-like"/>
    <property type="match status" value="2"/>
</dbReference>
<dbReference type="InterPro" id="IPR036249">
    <property type="entry name" value="Thioredoxin-like_sf"/>
</dbReference>
<dbReference type="KEGG" id="blq:L21SP5_01298"/>
<dbReference type="GO" id="GO:0030313">
    <property type="term" value="C:cell envelope"/>
    <property type="evidence" value="ECO:0007669"/>
    <property type="project" value="UniProtKB-SubCell"/>
</dbReference>
<evidence type="ECO:0000259" key="6">
    <source>
        <dbReference type="PROSITE" id="PS51352"/>
    </source>
</evidence>
<dbReference type="Pfam" id="PF00578">
    <property type="entry name" value="AhpC-TSA"/>
    <property type="match status" value="1"/>
</dbReference>
<reference evidence="7 8" key="1">
    <citation type="submission" date="2015-11" db="EMBL/GenBank/DDBJ databases">
        <title>Description and complete genome sequence of a novel strain predominating in hypersaline microbial mats and representing a new family of the Bacteriodetes phylum.</title>
        <authorList>
            <person name="Spring S."/>
            <person name="Bunk B."/>
            <person name="Sproer C."/>
            <person name="Klenk H.-P."/>
        </authorList>
    </citation>
    <scope>NUCLEOTIDE SEQUENCE [LARGE SCALE GENOMIC DNA]</scope>
    <source>
        <strain evidence="7 8">L21-Spi-D4</strain>
    </source>
</reference>
<accession>A0A0S2HY68</accession>
<dbReference type="PROSITE" id="PS51257">
    <property type="entry name" value="PROKAR_LIPOPROTEIN"/>
    <property type="match status" value="1"/>
</dbReference>
<evidence type="ECO:0000256" key="2">
    <source>
        <dbReference type="ARBA" id="ARBA00022748"/>
    </source>
</evidence>
<sequence length="387" mass="44378" precursor="true">MRFTVLFAVILLFLSACNKESKGPEIQGTIYGANNETIYLMNLLEKNAQPDSVAINANGDFVFDIEVDQPTDYVLYLDQQNFIRLILLPDQQVQITADASDLATSYRIEGSTSSKAVRDVIQHNLHSNSIVDSLNMVYKANEGSPGLEKLIPELQQQSQEIFQKERDYLVNFIEENKSPLASYVALSMRLSNEPLFDPQDDMKYFEMVDTALASRYENSRMSSLISNFIRKVKSQEERRQTASQRLSVGAIAPDIALPNPQGDTVKLSSLRGKYVLLDFWASWCKPCRIENPNLVKTYWKYKWKGFDIYQVSLDRNRDDWVQAIYKDRLKNWKHVSDLKFWQSSAAKLYNVRSIPSNFLIDPEGKIVARNLRGPSLGKKLEEIFAKK</sequence>
<dbReference type="InterPro" id="IPR013766">
    <property type="entry name" value="Thioredoxin_domain"/>
</dbReference>
<dbReference type="PATRIC" id="fig|1307839.3.peg.1390"/>
<comment type="subcellular location">
    <subcellularLocation>
        <location evidence="1">Cell envelope</location>
    </subcellularLocation>
</comment>
<keyword evidence="5" id="KW-0732">Signal</keyword>
<dbReference type="PANTHER" id="PTHR42852:SF6">
    <property type="entry name" value="THIOL:DISULFIDE INTERCHANGE PROTEIN DSBE"/>
    <property type="match status" value="1"/>
</dbReference>
<evidence type="ECO:0000256" key="4">
    <source>
        <dbReference type="ARBA" id="ARBA00023284"/>
    </source>
</evidence>
<dbReference type="STRING" id="1307839.L21SP5_01298"/>
<name>A0A0S2HY68_9BACT</name>
<gene>
    <name evidence="7" type="primary">resA_4</name>
    <name evidence="7" type="ORF">L21SP5_01298</name>
</gene>
<proteinExistence type="predicted"/>
<dbReference type="EMBL" id="CP013118">
    <property type="protein sequence ID" value="ALO14952.1"/>
    <property type="molecule type" value="Genomic_DNA"/>
</dbReference>
<keyword evidence="4" id="KW-0676">Redox-active center</keyword>
<dbReference type="PANTHER" id="PTHR42852">
    <property type="entry name" value="THIOL:DISULFIDE INTERCHANGE PROTEIN DSBE"/>
    <property type="match status" value="1"/>
</dbReference>
<evidence type="ECO:0000256" key="5">
    <source>
        <dbReference type="SAM" id="SignalP"/>
    </source>
</evidence>
<organism evidence="7 8">
    <name type="scientific">Salinivirga cyanobacteriivorans</name>
    <dbReference type="NCBI Taxonomy" id="1307839"/>
    <lineage>
        <taxon>Bacteria</taxon>
        <taxon>Pseudomonadati</taxon>
        <taxon>Bacteroidota</taxon>
        <taxon>Bacteroidia</taxon>
        <taxon>Bacteroidales</taxon>
        <taxon>Salinivirgaceae</taxon>
        <taxon>Salinivirga</taxon>
    </lineage>
</organism>
<evidence type="ECO:0000313" key="7">
    <source>
        <dbReference type="EMBL" id="ALO14952.1"/>
    </source>
</evidence>
<evidence type="ECO:0000313" key="8">
    <source>
        <dbReference type="Proteomes" id="UP000064893"/>
    </source>
</evidence>
<dbReference type="InterPro" id="IPR000866">
    <property type="entry name" value="AhpC/TSA"/>
</dbReference>
<dbReference type="CDD" id="cd02966">
    <property type="entry name" value="TlpA_like_family"/>
    <property type="match status" value="1"/>
</dbReference>
<dbReference type="RefSeq" id="WP_057952461.1">
    <property type="nucleotide sequence ID" value="NZ_CP013118.1"/>
</dbReference>
<keyword evidence="3" id="KW-1015">Disulfide bond</keyword>
<dbReference type="GO" id="GO:0017004">
    <property type="term" value="P:cytochrome complex assembly"/>
    <property type="evidence" value="ECO:0007669"/>
    <property type="project" value="UniProtKB-KW"/>
</dbReference>
<evidence type="ECO:0000256" key="3">
    <source>
        <dbReference type="ARBA" id="ARBA00023157"/>
    </source>
</evidence>
<dbReference type="Proteomes" id="UP000064893">
    <property type="component" value="Chromosome"/>
</dbReference>